<dbReference type="Proteomes" id="UP000183788">
    <property type="component" value="Unassembled WGS sequence"/>
</dbReference>
<reference evidence="7 9" key="1">
    <citation type="submission" date="2016-11" db="EMBL/GenBank/DDBJ databases">
        <authorList>
            <person name="Jaros S."/>
            <person name="Januszkiewicz K."/>
            <person name="Wedrychowicz H."/>
        </authorList>
    </citation>
    <scope>NUCLEOTIDE SEQUENCE [LARGE SCALE GENOMIC DNA]</scope>
    <source>
        <strain evidence="7 9">DSM 784</strain>
    </source>
</reference>
<evidence type="ECO:0000256" key="1">
    <source>
        <dbReference type="ARBA" id="ARBA00022714"/>
    </source>
</evidence>
<evidence type="ECO:0000313" key="8">
    <source>
        <dbReference type="EMBL" id="WQG87168.1"/>
    </source>
</evidence>
<dbReference type="GO" id="GO:0046872">
    <property type="term" value="F:metal ion binding"/>
    <property type="evidence" value="ECO:0007669"/>
    <property type="project" value="UniProtKB-KW"/>
</dbReference>
<evidence type="ECO:0000259" key="6">
    <source>
        <dbReference type="PROSITE" id="PS51296"/>
    </source>
</evidence>
<dbReference type="InterPro" id="IPR036922">
    <property type="entry name" value="Rieske_2Fe-2S_sf"/>
</dbReference>
<evidence type="ECO:0000256" key="5">
    <source>
        <dbReference type="ARBA" id="ARBA00023157"/>
    </source>
</evidence>
<evidence type="ECO:0000256" key="2">
    <source>
        <dbReference type="ARBA" id="ARBA00022723"/>
    </source>
</evidence>
<dbReference type="Pfam" id="PF00355">
    <property type="entry name" value="Rieske"/>
    <property type="match status" value="1"/>
</dbReference>
<feature type="domain" description="Rieske" evidence="6">
    <location>
        <begin position="50"/>
        <end position="142"/>
    </location>
</feature>
<evidence type="ECO:0000256" key="4">
    <source>
        <dbReference type="ARBA" id="ARBA00023014"/>
    </source>
</evidence>
<dbReference type="Proteomes" id="UP001326715">
    <property type="component" value="Chromosome"/>
</dbReference>
<dbReference type="CDD" id="cd03467">
    <property type="entry name" value="Rieske"/>
    <property type="match status" value="1"/>
</dbReference>
<gene>
    <name evidence="7" type="ORF">SAMN05661012_03863</name>
    <name evidence="8" type="ORF">SR876_19805</name>
</gene>
<evidence type="ECO:0000256" key="3">
    <source>
        <dbReference type="ARBA" id="ARBA00023004"/>
    </source>
</evidence>
<dbReference type="OrthoDB" id="165343at2"/>
<dbReference type="EMBL" id="CP140154">
    <property type="protein sequence ID" value="WQG87168.1"/>
    <property type="molecule type" value="Genomic_DNA"/>
</dbReference>
<dbReference type="Gene3D" id="2.102.10.10">
    <property type="entry name" value="Rieske [2Fe-2S] iron-sulphur domain"/>
    <property type="match status" value="1"/>
</dbReference>
<evidence type="ECO:0000313" key="7">
    <source>
        <dbReference type="EMBL" id="SFW72046.1"/>
    </source>
</evidence>
<dbReference type="STRING" id="1004.SAMN05661012_03863"/>
<evidence type="ECO:0000313" key="10">
    <source>
        <dbReference type="Proteomes" id="UP001326715"/>
    </source>
</evidence>
<name>A0A1K1RK23_9BACT</name>
<reference evidence="8 10" key="2">
    <citation type="submission" date="2023-11" db="EMBL/GenBank/DDBJ databases">
        <title>MicrobeMod: A computational toolkit for identifying prokaryotic methylation and restriction-modification with nanopore sequencing.</title>
        <authorList>
            <person name="Crits-Christoph A."/>
            <person name="Kang S.C."/>
            <person name="Lee H."/>
            <person name="Ostrov N."/>
        </authorList>
    </citation>
    <scope>NUCLEOTIDE SEQUENCE [LARGE SCALE GENOMIC DNA]</scope>
    <source>
        <strain evidence="8 10">ATCC 23090</strain>
    </source>
</reference>
<dbReference type="InterPro" id="IPR014349">
    <property type="entry name" value="Rieske_Fe-S_prot"/>
</dbReference>
<evidence type="ECO:0000313" key="9">
    <source>
        <dbReference type="Proteomes" id="UP000183788"/>
    </source>
</evidence>
<dbReference type="RefSeq" id="WP_072362859.1">
    <property type="nucleotide sequence ID" value="NZ_CBHWAX010000025.1"/>
</dbReference>
<dbReference type="GO" id="GO:0051537">
    <property type="term" value="F:2 iron, 2 sulfur cluster binding"/>
    <property type="evidence" value="ECO:0007669"/>
    <property type="project" value="UniProtKB-KW"/>
</dbReference>
<keyword evidence="4" id="KW-0411">Iron-sulfur</keyword>
<dbReference type="AlphaFoldDB" id="A0A1K1RK23"/>
<dbReference type="EMBL" id="FPIZ01000012">
    <property type="protein sequence ID" value="SFW72046.1"/>
    <property type="molecule type" value="Genomic_DNA"/>
</dbReference>
<keyword evidence="10" id="KW-1185">Reference proteome</keyword>
<organism evidence="7 9">
    <name type="scientific">Chitinophaga sancti</name>
    <dbReference type="NCBI Taxonomy" id="1004"/>
    <lineage>
        <taxon>Bacteria</taxon>
        <taxon>Pseudomonadati</taxon>
        <taxon>Bacteroidota</taxon>
        <taxon>Chitinophagia</taxon>
        <taxon>Chitinophagales</taxon>
        <taxon>Chitinophagaceae</taxon>
        <taxon>Chitinophaga</taxon>
    </lineage>
</organism>
<dbReference type="PANTHER" id="PTHR10134">
    <property type="entry name" value="CYTOCHROME B-C1 COMPLEX SUBUNIT RIESKE, MITOCHONDRIAL"/>
    <property type="match status" value="1"/>
</dbReference>
<keyword evidence="1" id="KW-0001">2Fe-2S</keyword>
<dbReference type="InterPro" id="IPR017941">
    <property type="entry name" value="Rieske_2Fe-2S"/>
</dbReference>
<keyword evidence="2" id="KW-0479">Metal-binding</keyword>
<dbReference type="PROSITE" id="PS51296">
    <property type="entry name" value="RIESKE"/>
    <property type="match status" value="1"/>
</dbReference>
<accession>A0A1K1RK23</accession>
<sequence length="144" mass="15819">MENNGRRTFLKDTCKICVLGAVSFSVADFLASCGTAQKGFKTTVDNHKVTVPLTLFDANNAQIISPKNYEYEIAVQKNADNTYQALLLRCTHQHNPLVPTGNGYLCSLHGSQYDKTGKVKKGPAEKPLPILQTETTATNLIIYI</sequence>
<proteinExistence type="predicted"/>
<keyword evidence="5" id="KW-1015">Disulfide bond</keyword>
<dbReference type="SUPFAM" id="SSF50022">
    <property type="entry name" value="ISP domain"/>
    <property type="match status" value="1"/>
</dbReference>
<protein>
    <submittedName>
        <fullName evidence="8">Rieske (2Fe-2S) protein</fullName>
    </submittedName>
    <submittedName>
        <fullName evidence="7">Rieske [2Fe-2S] domain-containing protein</fullName>
    </submittedName>
</protein>
<keyword evidence="3" id="KW-0408">Iron</keyword>